<accession>A0AAJ2B924</accession>
<dbReference type="Proteomes" id="UP001255601">
    <property type="component" value="Unassembled WGS sequence"/>
</dbReference>
<dbReference type="AlphaFoldDB" id="A0AAJ2B924"/>
<dbReference type="RefSeq" id="WP_309770256.1">
    <property type="nucleotide sequence ID" value="NZ_JAVIZC010000001.1"/>
</dbReference>
<protein>
    <submittedName>
        <fullName evidence="1">Phage tail tube protein FII</fullName>
    </submittedName>
</protein>
<reference evidence="1" key="1">
    <citation type="submission" date="2023-08" db="EMBL/GenBank/DDBJ databases">
        <title>Functional and genomic diversity of the sorghum phyllosphere microbiome.</title>
        <authorList>
            <person name="Shade A."/>
        </authorList>
    </citation>
    <scope>NUCLEOTIDE SEQUENCE</scope>
    <source>
        <strain evidence="1">SORGH_AS_0974</strain>
    </source>
</reference>
<evidence type="ECO:0000313" key="1">
    <source>
        <dbReference type="EMBL" id="MDR6101414.1"/>
    </source>
</evidence>
<proteinExistence type="predicted"/>
<name>A0AAJ2B924_9HYPH</name>
<sequence>MSAFDGAGMEEYADIKSGAAEVVEVKTGADSASKQVKTGSLRQRLFGGIQTATKRRDVAGNGTYTCAHEIADLLPLRITGSALKVAVGTTQCVERSQPSLDARLAFATCGKSERSSLKC</sequence>
<gene>
    <name evidence="1" type="ORF">QE369_001592</name>
</gene>
<organism evidence="1 2">
    <name type="scientific">Agrobacterium larrymoorei</name>
    <dbReference type="NCBI Taxonomy" id="160699"/>
    <lineage>
        <taxon>Bacteria</taxon>
        <taxon>Pseudomonadati</taxon>
        <taxon>Pseudomonadota</taxon>
        <taxon>Alphaproteobacteria</taxon>
        <taxon>Hyphomicrobiales</taxon>
        <taxon>Rhizobiaceae</taxon>
        <taxon>Rhizobium/Agrobacterium group</taxon>
        <taxon>Agrobacterium</taxon>
    </lineage>
</organism>
<dbReference type="EMBL" id="JAVIZC010000001">
    <property type="protein sequence ID" value="MDR6101414.1"/>
    <property type="molecule type" value="Genomic_DNA"/>
</dbReference>
<evidence type="ECO:0000313" key="2">
    <source>
        <dbReference type="Proteomes" id="UP001255601"/>
    </source>
</evidence>
<comment type="caution">
    <text evidence="1">The sequence shown here is derived from an EMBL/GenBank/DDBJ whole genome shotgun (WGS) entry which is preliminary data.</text>
</comment>